<reference evidence="2" key="2">
    <citation type="submission" date="2020-05" db="UniProtKB">
        <authorList>
            <consortium name="EnsemblMetazoa"/>
        </authorList>
    </citation>
    <scope>IDENTIFICATION</scope>
    <source>
        <strain evidence="2">IAEA</strain>
    </source>
</reference>
<keyword evidence="1" id="KW-0812">Transmembrane</keyword>
<keyword evidence="1" id="KW-1133">Transmembrane helix</keyword>
<feature type="transmembrane region" description="Helical" evidence="1">
    <location>
        <begin position="67"/>
        <end position="86"/>
    </location>
</feature>
<evidence type="ECO:0000313" key="2">
    <source>
        <dbReference type="EnsemblMetazoa" id="GPPI031390-PA"/>
    </source>
</evidence>
<keyword evidence="1" id="KW-0472">Membrane</keyword>
<proteinExistence type="predicted"/>
<feature type="transmembrane region" description="Helical" evidence="1">
    <location>
        <begin position="30"/>
        <end position="47"/>
    </location>
</feature>
<protein>
    <submittedName>
        <fullName evidence="2">Uncharacterized protein</fullName>
    </submittedName>
</protein>
<reference evidence="3" key="1">
    <citation type="submission" date="2015-01" db="EMBL/GenBank/DDBJ databases">
        <authorList>
            <person name="Aksoy S."/>
            <person name="Warren W."/>
            <person name="Wilson R.K."/>
        </authorList>
    </citation>
    <scope>NUCLEOTIDE SEQUENCE [LARGE SCALE GENOMIC DNA]</scope>
    <source>
        <strain evidence="3">IAEA</strain>
    </source>
</reference>
<organism evidence="2 3">
    <name type="scientific">Glossina palpalis gambiensis</name>
    <dbReference type="NCBI Taxonomy" id="67801"/>
    <lineage>
        <taxon>Eukaryota</taxon>
        <taxon>Metazoa</taxon>
        <taxon>Ecdysozoa</taxon>
        <taxon>Arthropoda</taxon>
        <taxon>Hexapoda</taxon>
        <taxon>Insecta</taxon>
        <taxon>Pterygota</taxon>
        <taxon>Neoptera</taxon>
        <taxon>Endopterygota</taxon>
        <taxon>Diptera</taxon>
        <taxon>Brachycera</taxon>
        <taxon>Muscomorpha</taxon>
        <taxon>Hippoboscoidea</taxon>
        <taxon>Glossinidae</taxon>
        <taxon>Glossina</taxon>
    </lineage>
</organism>
<evidence type="ECO:0000256" key="1">
    <source>
        <dbReference type="SAM" id="Phobius"/>
    </source>
</evidence>
<name>A0A1B0BIN9_9MUSC</name>
<dbReference type="EMBL" id="JXJN01015023">
    <property type="status" value="NOT_ANNOTATED_CDS"/>
    <property type="molecule type" value="Genomic_DNA"/>
</dbReference>
<dbReference type="AlphaFoldDB" id="A0A1B0BIN9"/>
<keyword evidence="3" id="KW-1185">Reference proteome</keyword>
<sequence length="159" mass="18198">ADLYFVRKQKRFLTSPPRFERVKRHGLHRILFYYFLLLSVTFPQRWVSADDAAAAFVGLAMARDNVLIVALTLLLLLGLTALYWCCNGLELGRPRAASQSCSCRRDFTTLIFLESPQICYADDEFILHLLPAVTSREMAEMSAGDKLIKIFKLGHLWLK</sequence>
<accession>A0A1B0BIN9</accession>
<evidence type="ECO:0000313" key="3">
    <source>
        <dbReference type="Proteomes" id="UP000092460"/>
    </source>
</evidence>
<dbReference type="Proteomes" id="UP000092460">
    <property type="component" value="Unassembled WGS sequence"/>
</dbReference>
<dbReference type="EMBL" id="JXJN01015022">
    <property type="status" value="NOT_ANNOTATED_CDS"/>
    <property type="molecule type" value="Genomic_DNA"/>
</dbReference>
<dbReference type="EnsemblMetazoa" id="GPPI031390-RA">
    <property type="protein sequence ID" value="GPPI031390-PA"/>
    <property type="gene ID" value="GPPI031390"/>
</dbReference>
<dbReference type="VEuPathDB" id="VectorBase:GPPI031390"/>